<organism evidence="4 5">
    <name type="scientific">Tanacetum coccineum</name>
    <dbReference type="NCBI Taxonomy" id="301880"/>
    <lineage>
        <taxon>Eukaryota</taxon>
        <taxon>Viridiplantae</taxon>
        <taxon>Streptophyta</taxon>
        <taxon>Embryophyta</taxon>
        <taxon>Tracheophyta</taxon>
        <taxon>Spermatophyta</taxon>
        <taxon>Magnoliopsida</taxon>
        <taxon>eudicotyledons</taxon>
        <taxon>Gunneridae</taxon>
        <taxon>Pentapetalae</taxon>
        <taxon>asterids</taxon>
        <taxon>campanulids</taxon>
        <taxon>Asterales</taxon>
        <taxon>Asteraceae</taxon>
        <taxon>Asteroideae</taxon>
        <taxon>Anthemideae</taxon>
        <taxon>Anthemidinae</taxon>
        <taxon>Tanacetum</taxon>
    </lineage>
</organism>
<keyword evidence="1" id="KW-0175">Coiled coil</keyword>
<dbReference type="Pfam" id="PF07727">
    <property type="entry name" value="RVT_2"/>
    <property type="match status" value="1"/>
</dbReference>
<dbReference type="EMBL" id="BQNB010014390">
    <property type="protein sequence ID" value="GJT27595.1"/>
    <property type="molecule type" value="Genomic_DNA"/>
</dbReference>
<feature type="compositionally biased region" description="Low complexity" evidence="2">
    <location>
        <begin position="163"/>
        <end position="176"/>
    </location>
</feature>
<sequence length="1195" mass="135855">SLSQDVYPGNVFSDNAAKVWEELRDTYDRVDGSIGFNLLQKINTFKQGGLPVYEYCHKLNSLWREFDILTKLPDCTCAARAELVDHGKLLRLMQFLMGLDDIYQPIRSNILTREILPEAKDAFVIISKEESHRGILASSVKTEKPQAFAFVSRSDDNNRRRPNNTNGNWSNSNSNNGNKGNYDSLLCKNFGLKGHTIKRCFEIIGYPPGFKRNPNLKPSGSFNNNKSNFSDTKGNNDVKTPTGTVFLTNDQVMKLMSLLNDKSGSTANAHMAANVSKLNLTVGHPNGTLAKITHVGNLRLNNNVVLFDVLVIPEYTISLLYVNKLIKDSKVNVCFDETKCYIHDLKKEKVLGTGRESAGLYLFDNDCAKSAMCLDSKFLVCYVSKDVWHNRLGHPANQVLKLLRESLNLSNIDHNGPCEGPYKVVSREGFRLPSSVLNVESPFSLMYGREPNLSHLRSFGCLCFATVVKGSDKFSHRCEKCILIGYASEIKTKISNLSPSDEEEGSSGRDGRGSCFQIDLPVHTEEVGPRRSQRSSKMPARLNDYVLDNKVKYGLNKYANHSVLSSENYGFVSNLNKSVEPTSYEEALKDVNWVNAMNEEMNALYENKTWVMTELPQDRNPIGCKWVFKIKYKSNGEVERYKARLVAKGFGQKEGIDYEETFSPVVKMSTVRCLINLAVQKDWKIYQMDVNNAFLYGDLKEEVYMLPPPGFFKKGETKVCRLIKSLYGLKQAPRQWNQKLLEALLEAGFEQSKNDHSLFIKNKGDVSLYLLVYVDDLVITGNNNEEIDNFKSFLNKKFKIKDLRELKYFLGIEVLKTKGGLCLNQRKYCLELLHEYGLLACRPIMTPLPENLVLNHKENETDKYLVNVTNYQKLVGKLIYLTHTRPDISYSVHCLSQHMHAPLKSHFDIGLRVLKYLKLAPRLGVEFMKKEGGCVVSSYSDSDWAKCPMTRRSVSGYCVLVNGNLVSWKSKRQATLSKSPAEVEYSNVVPADLFCDNKSAMQIAANPVMHEKTKHFDIDVHLVREKVASGLIKTVKVDTKAQGSWCKFELYIKLDLGLGQDRAKKKGSSSGARSETSIAGDPSLVDALLGKFTMAATPFFTQRKESSSGYLRIKERELELEERKRQEQGELERLKIAQREKELDLQQKKFEFQQQQKFKEDLRYYNEDHDHLTGRALSTTLFLKKKIKERWNLDY</sequence>
<accession>A0ABQ5CLN2</accession>
<gene>
    <name evidence="4" type="ORF">Tco_0907870</name>
</gene>
<protein>
    <submittedName>
        <fullName evidence="4">Ribonuclease H-like domain-containing protein</fullName>
    </submittedName>
</protein>
<dbReference type="PANTHER" id="PTHR11439">
    <property type="entry name" value="GAG-POL-RELATED RETROTRANSPOSON"/>
    <property type="match status" value="1"/>
</dbReference>
<dbReference type="SUPFAM" id="SSF56672">
    <property type="entry name" value="DNA/RNA polymerases"/>
    <property type="match status" value="1"/>
</dbReference>
<proteinExistence type="predicted"/>
<dbReference type="Proteomes" id="UP001151760">
    <property type="component" value="Unassembled WGS sequence"/>
</dbReference>
<dbReference type="CDD" id="cd09272">
    <property type="entry name" value="RNase_HI_RT_Ty1"/>
    <property type="match status" value="1"/>
</dbReference>
<feature type="region of interest" description="Disordered" evidence="2">
    <location>
        <begin position="151"/>
        <end position="176"/>
    </location>
</feature>
<evidence type="ECO:0000313" key="4">
    <source>
        <dbReference type="EMBL" id="GJT27595.1"/>
    </source>
</evidence>
<dbReference type="InterPro" id="IPR013103">
    <property type="entry name" value="RVT_2"/>
</dbReference>
<feature type="domain" description="Reverse transcriptase Ty1/copia-type" evidence="3">
    <location>
        <begin position="607"/>
        <end position="848"/>
    </location>
</feature>
<evidence type="ECO:0000256" key="2">
    <source>
        <dbReference type="SAM" id="MobiDB-lite"/>
    </source>
</evidence>
<evidence type="ECO:0000256" key="1">
    <source>
        <dbReference type="SAM" id="Coils"/>
    </source>
</evidence>
<evidence type="ECO:0000313" key="5">
    <source>
        <dbReference type="Proteomes" id="UP001151760"/>
    </source>
</evidence>
<evidence type="ECO:0000259" key="3">
    <source>
        <dbReference type="Pfam" id="PF07727"/>
    </source>
</evidence>
<name>A0ABQ5CLN2_9ASTR</name>
<feature type="coiled-coil region" evidence="1">
    <location>
        <begin position="1117"/>
        <end position="1156"/>
    </location>
</feature>
<comment type="caution">
    <text evidence="4">The sequence shown here is derived from an EMBL/GenBank/DDBJ whole genome shotgun (WGS) entry which is preliminary data.</text>
</comment>
<dbReference type="PANTHER" id="PTHR11439:SF489">
    <property type="entry name" value="RNA-DIRECTED DNA POLYMERASE"/>
    <property type="match status" value="1"/>
</dbReference>
<reference evidence="4" key="1">
    <citation type="journal article" date="2022" name="Int. J. Mol. Sci.">
        <title>Draft Genome of Tanacetum Coccineum: Genomic Comparison of Closely Related Tanacetum-Family Plants.</title>
        <authorList>
            <person name="Yamashiro T."/>
            <person name="Shiraishi A."/>
            <person name="Nakayama K."/>
            <person name="Satake H."/>
        </authorList>
    </citation>
    <scope>NUCLEOTIDE SEQUENCE</scope>
</reference>
<reference evidence="4" key="2">
    <citation type="submission" date="2022-01" db="EMBL/GenBank/DDBJ databases">
        <authorList>
            <person name="Yamashiro T."/>
            <person name="Shiraishi A."/>
            <person name="Satake H."/>
            <person name="Nakayama K."/>
        </authorList>
    </citation>
    <scope>NUCLEOTIDE SEQUENCE</scope>
</reference>
<keyword evidence="5" id="KW-1185">Reference proteome</keyword>
<feature type="non-terminal residue" evidence="4">
    <location>
        <position position="1"/>
    </location>
</feature>
<dbReference type="InterPro" id="IPR043502">
    <property type="entry name" value="DNA/RNA_pol_sf"/>
</dbReference>